<feature type="non-terminal residue" evidence="3">
    <location>
        <position position="1"/>
    </location>
</feature>
<proteinExistence type="predicted"/>
<gene>
    <name evidence="3" type="primary">Erich6</name>
    <name evidence="3" type="ORF">GTO95_0009982</name>
</gene>
<evidence type="ECO:0000313" key="4">
    <source>
        <dbReference type="Proteomes" id="UP000736164"/>
    </source>
</evidence>
<feature type="region of interest" description="Disordered" evidence="1">
    <location>
        <begin position="35"/>
        <end position="58"/>
    </location>
</feature>
<dbReference type="Pfam" id="PF14977">
    <property type="entry name" value="FAM194"/>
    <property type="match status" value="1"/>
</dbReference>
<dbReference type="InterPro" id="IPR029281">
    <property type="entry name" value="FAM194_C"/>
</dbReference>
<dbReference type="PANTHER" id="PTHR23093:SF18">
    <property type="entry name" value="GLUTAMATE RICH 6"/>
    <property type="match status" value="1"/>
</dbReference>
<evidence type="ECO:0000313" key="3">
    <source>
        <dbReference type="EMBL" id="MBN3322232.1"/>
    </source>
</evidence>
<evidence type="ECO:0000259" key="2">
    <source>
        <dbReference type="Pfam" id="PF14977"/>
    </source>
</evidence>
<protein>
    <submittedName>
        <fullName evidence="3">ERIP6 protein</fullName>
    </submittedName>
</protein>
<keyword evidence="4" id="KW-1185">Reference proteome</keyword>
<name>A0A8J7NYP7_ATRSP</name>
<dbReference type="AlphaFoldDB" id="A0A8J7NYP7"/>
<dbReference type="EMBL" id="JAAWVO010059355">
    <property type="protein sequence ID" value="MBN3322232.1"/>
    <property type="molecule type" value="Genomic_DNA"/>
</dbReference>
<reference evidence="3" key="1">
    <citation type="journal article" date="2021" name="Cell">
        <title>Tracing the genetic footprints of vertebrate landing in non-teleost ray-finned fishes.</title>
        <authorList>
            <person name="Bi X."/>
            <person name="Wang K."/>
            <person name="Yang L."/>
            <person name="Pan H."/>
            <person name="Jiang H."/>
            <person name="Wei Q."/>
            <person name="Fang M."/>
            <person name="Yu H."/>
            <person name="Zhu C."/>
            <person name="Cai Y."/>
            <person name="He Y."/>
            <person name="Gan X."/>
            <person name="Zeng H."/>
            <person name="Yu D."/>
            <person name="Zhu Y."/>
            <person name="Jiang H."/>
            <person name="Qiu Q."/>
            <person name="Yang H."/>
            <person name="Zhang Y.E."/>
            <person name="Wang W."/>
            <person name="Zhu M."/>
            <person name="He S."/>
            <person name="Zhang G."/>
        </authorList>
    </citation>
    <scope>NUCLEOTIDE SEQUENCE</scope>
    <source>
        <strain evidence="3">Allg_001</strain>
    </source>
</reference>
<accession>A0A8J7NYP7</accession>
<feature type="compositionally biased region" description="Basic and acidic residues" evidence="1">
    <location>
        <begin position="35"/>
        <end position="52"/>
    </location>
</feature>
<organism evidence="3 4">
    <name type="scientific">Atractosteus spatula</name>
    <name type="common">Alligator gar</name>
    <name type="synonym">Lepisosteus spatula</name>
    <dbReference type="NCBI Taxonomy" id="7917"/>
    <lineage>
        <taxon>Eukaryota</taxon>
        <taxon>Metazoa</taxon>
        <taxon>Chordata</taxon>
        <taxon>Craniata</taxon>
        <taxon>Vertebrata</taxon>
        <taxon>Euteleostomi</taxon>
        <taxon>Actinopterygii</taxon>
        <taxon>Neopterygii</taxon>
        <taxon>Holostei</taxon>
        <taxon>Semionotiformes</taxon>
        <taxon>Lepisosteidae</taxon>
        <taxon>Atractosteus</taxon>
    </lineage>
</organism>
<comment type="caution">
    <text evidence="3">The sequence shown here is derived from an EMBL/GenBank/DDBJ whole genome shotgun (WGS) entry which is preliminary data.</text>
</comment>
<feature type="domain" description="FAM194 C-terminal" evidence="2">
    <location>
        <begin position="347"/>
        <end position="547"/>
    </location>
</feature>
<sequence length="584" mass="66196">MSQESVQISDGWEQNATLSAGLRLTVENVKRLEQQFEEDRQDSAFERMERTPRRSVSTSPQYIQGCTLDGRTFTAVCAKTQTDWDWVVKSRSEWSRRGPQAVSSAALTDAAEGAPETEDDFQFVQFGEVESESHLTKDSQSCPEGLVVNSLSESEDTEIRNLLDGGLYIFPEVGPPCLLAYKPESKQPPPNFDLDVGWSESEEELPACEFCQQVTAPVVPGEQLFCCEAHQKLCEFILEEEEALSAAQAKRKIDVSPHPPFKSKQEKKAAKEKAAQKLREWELQRFKNSMTQTRFFTKGLQTKTIAFRLSSENPAEQKQSHFPTEEVKDYSQLFTLQPGEEMRKSTHAVRKFYPGGQTFLTMFPDGTGQAFYPSGRVAIMISSVNPADFTYIILEDCAIKPQIQAIFSTRGQSTCYRPNGMIWVNLNQLGGVCCSETGVPKRRWKWLDWDPHVHAPPFQPICMALNPHTGIRILSQEQIYITFAFRRNSVRFNVGARLRVEDPRGLKRSTPDILNEDLRTRTLEIYALLEKIQNSVKDPHCARSEKIPPQFSLSGQLHRLKEQLGKAECKKTTKICSSAKEEEE</sequence>
<dbReference type="Proteomes" id="UP000736164">
    <property type="component" value="Unassembled WGS sequence"/>
</dbReference>
<dbReference type="PANTHER" id="PTHR23093">
    <property type="entry name" value="SIMILAR TO CHROMOSOME 3 OPEN READING FRAME 20"/>
    <property type="match status" value="1"/>
</dbReference>
<evidence type="ECO:0000256" key="1">
    <source>
        <dbReference type="SAM" id="MobiDB-lite"/>
    </source>
</evidence>
<feature type="non-terminal residue" evidence="3">
    <location>
        <position position="584"/>
    </location>
</feature>